<keyword evidence="1" id="KW-1133">Transmembrane helix</keyword>
<reference evidence="2" key="1">
    <citation type="journal article" date="2020" name="Nat. Commun.">
        <title>Large-scale genome sequencing of mycorrhizal fungi provides insights into the early evolution of symbiotic traits.</title>
        <authorList>
            <person name="Miyauchi S."/>
            <person name="Kiss E."/>
            <person name="Kuo A."/>
            <person name="Drula E."/>
            <person name="Kohler A."/>
            <person name="Sanchez-Garcia M."/>
            <person name="Morin E."/>
            <person name="Andreopoulos B."/>
            <person name="Barry K.W."/>
            <person name="Bonito G."/>
            <person name="Buee M."/>
            <person name="Carver A."/>
            <person name="Chen C."/>
            <person name="Cichocki N."/>
            <person name="Clum A."/>
            <person name="Culley D."/>
            <person name="Crous P.W."/>
            <person name="Fauchery L."/>
            <person name="Girlanda M."/>
            <person name="Hayes R.D."/>
            <person name="Keri Z."/>
            <person name="LaButti K."/>
            <person name="Lipzen A."/>
            <person name="Lombard V."/>
            <person name="Magnuson J."/>
            <person name="Maillard F."/>
            <person name="Murat C."/>
            <person name="Nolan M."/>
            <person name="Ohm R.A."/>
            <person name="Pangilinan J."/>
            <person name="Pereira M.F."/>
            <person name="Perotto S."/>
            <person name="Peter M."/>
            <person name="Pfister S."/>
            <person name="Riley R."/>
            <person name="Sitrit Y."/>
            <person name="Stielow J.B."/>
            <person name="Szollosi G."/>
            <person name="Zifcakova L."/>
            <person name="Stursova M."/>
            <person name="Spatafora J.W."/>
            <person name="Tedersoo L."/>
            <person name="Vaario L.M."/>
            <person name="Yamada A."/>
            <person name="Yan M."/>
            <person name="Wang P."/>
            <person name="Xu J."/>
            <person name="Bruns T."/>
            <person name="Baldrian P."/>
            <person name="Vilgalys R."/>
            <person name="Dunand C."/>
            <person name="Henrissat B."/>
            <person name="Grigoriev I.V."/>
            <person name="Hibbett D."/>
            <person name="Nagy L.G."/>
            <person name="Martin F.M."/>
        </authorList>
    </citation>
    <scope>NUCLEOTIDE SEQUENCE</scope>
    <source>
        <strain evidence="2">UH-Tt-Lm1</strain>
    </source>
</reference>
<evidence type="ECO:0000256" key="1">
    <source>
        <dbReference type="SAM" id="Phobius"/>
    </source>
</evidence>
<feature type="transmembrane region" description="Helical" evidence="1">
    <location>
        <begin position="98"/>
        <end position="128"/>
    </location>
</feature>
<dbReference type="AlphaFoldDB" id="A0A9P6HCR5"/>
<evidence type="ECO:0000313" key="2">
    <source>
        <dbReference type="EMBL" id="KAF9783339.1"/>
    </source>
</evidence>
<keyword evidence="1" id="KW-0472">Membrane</keyword>
<reference evidence="2" key="2">
    <citation type="submission" date="2020-11" db="EMBL/GenBank/DDBJ databases">
        <authorList>
            <consortium name="DOE Joint Genome Institute"/>
            <person name="Kuo A."/>
            <person name="Miyauchi S."/>
            <person name="Kiss E."/>
            <person name="Drula E."/>
            <person name="Kohler A."/>
            <person name="Sanchez-Garcia M."/>
            <person name="Andreopoulos B."/>
            <person name="Barry K.W."/>
            <person name="Bonito G."/>
            <person name="Buee M."/>
            <person name="Carver A."/>
            <person name="Chen C."/>
            <person name="Cichocki N."/>
            <person name="Clum A."/>
            <person name="Culley D."/>
            <person name="Crous P.W."/>
            <person name="Fauchery L."/>
            <person name="Girlanda M."/>
            <person name="Hayes R."/>
            <person name="Keri Z."/>
            <person name="Labutti K."/>
            <person name="Lipzen A."/>
            <person name="Lombard V."/>
            <person name="Magnuson J."/>
            <person name="Maillard F."/>
            <person name="Morin E."/>
            <person name="Murat C."/>
            <person name="Nolan M."/>
            <person name="Ohm R."/>
            <person name="Pangilinan J."/>
            <person name="Pereira M."/>
            <person name="Perotto S."/>
            <person name="Peter M."/>
            <person name="Riley R."/>
            <person name="Sitrit Y."/>
            <person name="Stielow B."/>
            <person name="Szollosi G."/>
            <person name="Zifcakova L."/>
            <person name="Stursova M."/>
            <person name="Spatafora J.W."/>
            <person name="Tedersoo L."/>
            <person name="Vaario L.-M."/>
            <person name="Yamada A."/>
            <person name="Yan M."/>
            <person name="Wang P."/>
            <person name="Xu J."/>
            <person name="Bruns T."/>
            <person name="Baldrian P."/>
            <person name="Vilgalys R."/>
            <person name="Henrissat B."/>
            <person name="Grigoriev I.V."/>
            <person name="Hibbett D."/>
            <person name="Nagy L.G."/>
            <person name="Martin F.M."/>
        </authorList>
    </citation>
    <scope>NUCLEOTIDE SEQUENCE</scope>
    <source>
        <strain evidence="2">UH-Tt-Lm1</strain>
    </source>
</reference>
<proteinExistence type="predicted"/>
<dbReference type="Proteomes" id="UP000736335">
    <property type="component" value="Unassembled WGS sequence"/>
</dbReference>
<sequence>MALYSRGFMQLCEKTKWEVACYTALAALLAQLTVASRLYAVSGRNKLHASVLFVLLAAQSCAGIWLTVVAGTHPIQSLPQINLDAFKVCLVQQWRPGVISFVTIGVAFVAGTVTDAFALVSIFVTTGWRNFRRYPGIPSLVTTILRDATMYFFAMFACQLLLLFFLFLAPVQIQLLPGVTHTIFLPMMACRLMLSLKKAASEPRGMWTLTNEGTENGRGIFTDRSIRFGDAPGEISDTTTSPSGGDVELWAVTRSPRSMVTGLLPNLGGTPGWCIDGVSINRDTSTLRGVRYRYLFRVAILWRRLLTGLTLVGGSTVKLHEIVLLACPRPRVES</sequence>
<feature type="transmembrane region" description="Helical" evidence="1">
    <location>
        <begin position="149"/>
        <end position="169"/>
    </location>
</feature>
<organism evidence="2 3">
    <name type="scientific">Thelephora terrestris</name>
    <dbReference type="NCBI Taxonomy" id="56493"/>
    <lineage>
        <taxon>Eukaryota</taxon>
        <taxon>Fungi</taxon>
        <taxon>Dikarya</taxon>
        <taxon>Basidiomycota</taxon>
        <taxon>Agaricomycotina</taxon>
        <taxon>Agaricomycetes</taxon>
        <taxon>Thelephorales</taxon>
        <taxon>Thelephoraceae</taxon>
        <taxon>Thelephora</taxon>
    </lineage>
</organism>
<evidence type="ECO:0000313" key="3">
    <source>
        <dbReference type="Proteomes" id="UP000736335"/>
    </source>
</evidence>
<name>A0A9P6HCR5_9AGAM</name>
<accession>A0A9P6HCR5</accession>
<keyword evidence="1" id="KW-0812">Transmembrane</keyword>
<feature type="transmembrane region" description="Helical" evidence="1">
    <location>
        <begin position="47"/>
        <end position="68"/>
    </location>
</feature>
<comment type="caution">
    <text evidence="2">The sequence shown here is derived from an EMBL/GenBank/DDBJ whole genome shotgun (WGS) entry which is preliminary data.</text>
</comment>
<dbReference type="OrthoDB" id="3193253at2759"/>
<gene>
    <name evidence="2" type="ORF">BJ322DRAFT_1022033</name>
</gene>
<dbReference type="EMBL" id="WIUZ02000010">
    <property type="protein sequence ID" value="KAF9783339.1"/>
    <property type="molecule type" value="Genomic_DNA"/>
</dbReference>
<protein>
    <submittedName>
        <fullName evidence="2">Uncharacterized protein</fullName>
    </submittedName>
</protein>
<keyword evidence="3" id="KW-1185">Reference proteome</keyword>